<feature type="compositionally biased region" description="Low complexity" evidence="1">
    <location>
        <begin position="73"/>
        <end position="103"/>
    </location>
</feature>
<keyword evidence="2" id="KW-1133">Transmembrane helix</keyword>
<evidence type="ECO:0000256" key="1">
    <source>
        <dbReference type="SAM" id="MobiDB-lite"/>
    </source>
</evidence>
<dbReference type="Proteomes" id="UP000612585">
    <property type="component" value="Unassembled WGS sequence"/>
</dbReference>
<keyword evidence="4" id="KW-1185">Reference proteome</keyword>
<organism evidence="3 4">
    <name type="scientific">Virgisporangium aurantiacum</name>
    <dbReference type="NCBI Taxonomy" id="175570"/>
    <lineage>
        <taxon>Bacteria</taxon>
        <taxon>Bacillati</taxon>
        <taxon>Actinomycetota</taxon>
        <taxon>Actinomycetes</taxon>
        <taxon>Micromonosporales</taxon>
        <taxon>Micromonosporaceae</taxon>
        <taxon>Virgisporangium</taxon>
    </lineage>
</organism>
<dbReference type="RefSeq" id="WP_204011010.1">
    <property type="nucleotide sequence ID" value="NZ_BOPG01000102.1"/>
</dbReference>
<dbReference type="AlphaFoldDB" id="A0A8J3ZLM1"/>
<evidence type="ECO:0000313" key="4">
    <source>
        <dbReference type="Proteomes" id="UP000612585"/>
    </source>
</evidence>
<evidence type="ECO:0000313" key="3">
    <source>
        <dbReference type="EMBL" id="GIJ63773.1"/>
    </source>
</evidence>
<proteinExistence type="predicted"/>
<feature type="transmembrane region" description="Helical" evidence="2">
    <location>
        <begin position="40"/>
        <end position="59"/>
    </location>
</feature>
<keyword evidence="2" id="KW-0812">Transmembrane</keyword>
<sequence>MGLEDRLRAGLSDLAEGAGWTDMEDRVARASRRMAIRRRVAMSVAAAALVVAAVPVVLMSRSSPNPPDHLGDPASPTETATPAPSTSSGRPSSTPSSASASASNDRETTGCPVSAATLLATLPNAHLGTDFGHPTRLSEVTCYKRYATALPVPPVGSVRILFGYTLPERTWIALNAGPAGMCDRYVLDEAISSRLPGC</sequence>
<dbReference type="EMBL" id="BOPG01000102">
    <property type="protein sequence ID" value="GIJ63773.1"/>
    <property type="molecule type" value="Genomic_DNA"/>
</dbReference>
<comment type="caution">
    <text evidence="3">The sequence shown here is derived from an EMBL/GenBank/DDBJ whole genome shotgun (WGS) entry which is preliminary data.</text>
</comment>
<gene>
    <name evidence="3" type="ORF">Vau01_112890</name>
</gene>
<feature type="region of interest" description="Disordered" evidence="1">
    <location>
        <begin position="63"/>
        <end position="110"/>
    </location>
</feature>
<evidence type="ECO:0000256" key="2">
    <source>
        <dbReference type="SAM" id="Phobius"/>
    </source>
</evidence>
<protein>
    <submittedName>
        <fullName evidence="3">Uncharacterized protein</fullName>
    </submittedName>
</protein>
<accession>A0A8J3ZLM1</accession>
<reference evidence="3" key="1">
    <citation type="submission" date="2021-01" db="EMBL/GenBank/DDBJ databases">
        <title>Whole genome shotgun sequence of Virgisporangium aurantiacum NBRC 16421.</title>
        <authorList>
            <person name="Komaki H."/>
            <person name="Tamura T."/>
        </authorList>
    </citation>
    <scope>NUCLEOTIDE SEQUENCE</scope>
    <source>
        <strain evidence="3">NBRC 16421</strain>
    </source>
</reference>
<keyword evidence="2" id="KW-0472">Membrane</keyword>
<name>A0A8J3ZLM1_9ACTN</name>